<dbReference type="OrthoDB" id="8547832at2"/>
<dbReference type="SUPFAM" id="SSF52402">
    <property type="entry name" value="Adenine nucleotide alpha hydrolases-like"/>
    <property type="match status" value="1"/>
</dbReference>
<gene>
    <name evidence="3" type="ORF">DLM46_08495</name>
</gene>
<dbReference type="PANTHER" id="PTHR46268">
    <property type="entry name" value="STRESS RESPONSE PROTEIN NHAX"/>
    <property type="match status" value="1"/>
</dbReference>
<sequence length="160" mass="16938">MYTRILVAVDGSNTSRRAFEAALALAKSTGAVLQPFYVVENTPMYFEAPGYDPSILRNRLVEEGKELGAEFAQAMRDEGVEGELAVGEASSLDDVSTVVLKAAAAFNADLLVMGTHGRRGFQRLILGSVAERCVRQASLPVLLIPSAAGKSSEAGVHPDA</sequence>
<dbReference type="Pfam" id="PF00582">
    <property type="entry name" value="Usp"/>
    <property type="match status" value="1"/>
</dbReference>
<accession>A0A370NBH7</accession>
<protein>
    <submittedName>
        <fullName evidence="3">Universal stress protein UspA</fullName>
    </submittedName>
</protein>
<dbReference type="PANTHER" id="PTHR46268:SF15">
    <property type="entry name" value="UNIVERSAL STRESS PROTEIN HP_0031"/>
    <property type="match status" value="1"/>
</dbReference>
<proteinExistence type="inferred from homology"/>
<comment type="similarity">
    <text evidence="1">Belongs to the universal stress protein A family.</text>
</comment>
<evidence type="ECO:0000313" key="4">
    <source>
        <dbReference type="Proteomes" id="UP000254875"/>
    </source>
</evidence>
<dbReference type="PRINTS" id="PR01438">
    <property type="entry name" value="UNVRSLSTRESS"/>
</dbReference>
<keyword evidence="4" id="KW-1185">Reference proteome</keyword>
<dbReference type="Gene3D" id="3.40.50.620">
    <property type="entry name" value="HUPs"/>
    <property type="match status" value="1"/>
</dbReference>
<evidence type="ECO:0000256" key="1">
    <source>
        <dbReference type="ARBA" id="ARBA00008791"/>
    </source>
</evidence>
<dbReference type="CDD" id="cd00293">
    <property type="entry name" value="USP-like"/>
    <property type="match status" value="1"/>
</dbReference>
<organism evidence="3 4">
    <name type="scientific">Paraburkholderia lacunae</name>
    <dbReference type="NCBI Taxonomy" id="2211104"/>
    <lineage>
        <taxon>Bacteria</taxon>
        <taxon>Pseudomonadati</taxon>
        <taxon>Pseudomonadota</taxon>
        <taxon>Betaproteobacteria</taxon>
        <taxon>Burkholderiales</taxon>
        <taxon>Burkholderiaceae</taxon>
        <taxon>Paraburkholderia</taxon>
    </lineage>
</organism>
<name>A0A370NBH7_9BURK</name>
<reference evidence="4" key="1">
    <citation type="submission" date="2018-05" db="EMBL/GenBank/DDBJ databases">
        <authorList>
            <person name="Feng T."/>
        </authorList>
    </citation>
    <scope>NUCLEOTIDE SEQUENCE [LARGE SCALE GENOMIC DNA]</scope>
    <source>
        <strain evidence="4">S27</strain>
    </source>
</reference>
<dbReference type="AlphaFoldDB" id="A0A370NBH7"/>
<evidence type="ECO:0000313" key="3">
    <source>
        <dbReference type="EMBL" id="RDK02942.1"/>
    </source>
</evidence>
<evidence type="ECO:0000259" key="2">
    <source>
        <dbReference type="Pfam" id="PF00582"/>
    </source>
</evidence>
<comment type="caution">
    <text evidence="3">The sequence shown here is derived from an EMBL/GenBank/DDBJ whole genome shotgun (WGS) entry which is preliminary data.</text>
</comment>
<feature type="domain" description="UspA" evidence="2">
    <location>
        <begin position="1"/>
        <end position="145"/>
    </location>
</feature>
<dbReference type="InterPro" id="IPR006015">
    <property type="entry name" value="Universal_stress_UspA"/>
</dbReference>
<dbReference type="RefSeq" id="WP_115100336.1">
    <property type="nucleotide sequence ID" value="NZ_QHKS01000005.1"/>
</dbReference>
<dbReference type="InterPro" id="IPR006016">
    <property type="entry name" value="UspA"/>
</dbReference>
<dbReference type="InterPro" id="IPR014729">
    <property type="entry name" value="Rossmann-like_a/b/a_fold"/>
</dbReference>
<dbReference type="Proteomes" id="UP000254875">
    <property type="component" value="Unassembled WGS sequence"/>
</dbReference>
<dbReference type="EMBL" id="QHKS01000005">
    <property type="protein sequence ID" value="RDK02942.1"/>
    <property type="molecule type" value="Genomic_DNA"/>
</dbReference>